<reference evidence="4" key="1">
    <citation type="submission" date="2025-08" db="UniProtKB">
        <authorList>
            <consortium name="RefSeq"/>
        </authorList>
    </citation>
    <scope>IDENTIFICATION</scope>
</reference>
<keyword evidence="2" id="KW-0812">Transmembrane</keyword>
<evidence type="ECO:0000313" key="4">
    <source>
        <dbReference type="RefSeq" id="XP_023943326.1"/>
    </source>
</evidence>
<feature type="transmembrane region" description="Helical" evidence="2">
    <location>
        <begin position="164"/>
        <end position="184"/>
    </location>
</feature>
<keyword evidence="3" id="KW-1185">Reference proteome</keyword>
<feature type="region of interest" description="Disordered" evidence="1">
    <location>
        <begin position="55"/>
        <end position="112"/>
    </location>
</feature>
<proteinExistence type="predicted"/>
<name>A0A6J1NJL4_BICAN</name>
<gene>
    <name evidence="4" type="primary">LOC112049604</name>
</gene>
<protein>
    <submittedName>
        <fullName evidence="4">Uncharacterized membrane protein DDB_G0293934</fullName>
    </submittedName>
</protein>
<accession>A0A6J1NJL4</accession>
<evidence type="ECO:0000256" key="1">
    <source>
        <dbReference type="SAM" id="MobiDB-lite"/>
    </source>
</evidence>
<dbReference type="AlphaFoldDB" id="A0A6J1NJL4"/>
<sequence>MFVQRFIYILAFGSYFVSGVPSYMADSDYSAYYDEINWDILTDDIVNYILSSTSTSTSTTTTTTTTTPRPTTTTTTTTPRPTTTTTTTTPRPTTTTTTTTPRPTTTTSTTERYPWQRYTTPWNRWLQTTPTPRPTTTLRQTTTSQSTTTQQSKYGNASGVDPKLVYLPLIGVLVIIMLIVIYIITSILTRKYRGADNINVLWNNFKGRFTSRNRDETNPPESTTEDIEAKYTSKNIDNVVVNCNETQNSVVC</sequence>
<feature type="transmembrane region" description="Helical" evidence="2">
    <location>
        <begin position="7"/>
        <end position="25"/>
    </location>
</feature>
<dbReference type="RefSeq" id="XP_023943326.1">
    <property type="nucleotide sequence ID" value="XM_024087558.2"/>
</dbReference>
<feature type="region of interest" description="Disordered" evidence="1">
    <location>
        <begin position="125"/>
        <end position="154"/>
    </location>
</feature>
<keyword evidence="2" id="KW-1133">Transmembrane helix</keyword>
<feature type="compositionally biased region" description="Low complexity" evidence="1">
    <location>
        <begin position="55"/>
        <end position="110"/>
    </location>
</feature>
<feature type="compositionally biased region" description="Low complexity" evidence="1">
    <location>
        <begin position="126"/>
        <end position="152"/>
    </location>
</feature>
<evidence type="ECO:0000313" key="3">
    <source>
        <dbReference type="Proteomes" id="UP001652582"/>
    </source>
</evidence>
<dbReference type="Proteomes" id="UP001652582">
    <property type="component" value="Chromosome 25"/>
</dbReference>
<evidence type="ECO:0000256" key="2">
    <source>
        <dbReference type="SAM" id="Phobius"/>
    </source>
</evidence>
<organism evidence="3 4">
    <name type="scientific">Bicyclus anynana</name>
    <name type="common">Squinting bush brown butterfly</name>
    <dbReference type="NCBI Taxonomy" id="110368"/>
    <lineage>
        <taxon>Eukaryota</taxon>
        <taxon>Metazoa</taxon>
        <taxon>Ecdysozoa</taxon>
        <taxon>Arthropoda</taxon>
        <taxon>Hexapoda</taxon>
        <taxon>Insecta</taxon>
        <taxon>Pterygota</taxon>
        <taxon>Neoptera</taxon>
        <taxon>Endopterygota</taxon>
        <taxon>Lepidoptera</taxon>
        <taxon>Glossata</taxon>
        <taxon>Ditrysia</taxon>
        <taxon>Papilionoidea</taxon>
        <taxon>Nymphalidae</taxon>
        <taxon>Satyrinae</taxon>
        <taxon>Satyrini</taxon>
        <taxon>Mycalesina</taxon>
        <taxon>Bicyclus</taxon>
    </lineage>
</organism>
<dbReference type="GeneID" id="112049604"/>
<dbReference type="KEGG" id="bany:112049604"/>
<keyword evidence="2" id="KW-0472">Membrane</keyword>